<proteinExistence type="predicted"/>
<sequence>MTHKWYYQIRINFSESAAQIMRNDPSGKKMALLAEILKRYDATLRCQFDAFTEYVAEAERQGVENYPLYEWTKETITDPAKKTKYLKSFAVYIARQEVYPKHDADALEADLKSMVNTGVIERIAKYDTDPANNPQPPARFAK</sequence>
<organism evidence="1">
    <name type="scientific">marine metagenome</name>
    <dbReference type="NCBI Taxonomy" id="408172"/>
    <lineage>
        <taxon>unclassified sequences</taxon>
        <taxon>metagenomes</taxon>
        <taxon>ecological metagenomes</taxon>
    </lineage>
</organism>
<reference evidence="1" key="1">
    <citation type="submission" date="2018-05" db="EMBL/GenBank/DDBJ databases">
        <authorList>
            <person name="Lanie J.A."/>
            <person name="Ng W.-L."/>
            <person name="Kazmierczak K.M."/>
            <person name="Andrzejewski T.M."/>
            <person name="Davidsen T.M."/>
            <person name="Wayne K.J."/>
            <person name="Tettelin H."/>
            <person name="Glass J.I."/>
            <person name="Rusch D."/>
            <person name="Podicherti R."/>
            <person name="Tsui H.-C.T."/>
            <person name="Winkler M.E."/>
        </authorList>
    </citation>
    <scope>NUCLEOTIDE SEQUENCE</scope>
</reference>
<gene>
    <name evidence="1" type="ORF">METZ01_LOCUS477489</name>
</gene>
<evidence type="ECO:0000313" key="1">
    <source>
        <dbReference type="EMBL" id="SVE24635.1"/>
    </source>
</evidence>
<accession>A0A383BZC4</accession>
<dbReference type="AlphaFoldDB" id="A0A383BZC4"/>
<protein>
    <submittedName>
        <fullName evidence="1">Uncharacterized protein</fullName>
    </submittedName>
</protein>
<dbReference type="EMBL" id="UINC01204078">
    <property type="protein sequence ID" value="SVE24635.1"/>
    <property type="molecule type" value="Genomic_DNA"/>
</dbReference>
<name>A0A383BZC4_9ZZZZ</name>